<dbReference type="EMBL" id="CAJVQB010013550">
    <property type="protein sequence ID" value="CAG8762854.1"/>
    <property type="molecule type" value="Genomic_DNA"/>
</dbReference>
<feature type="region of interest" description="Disordered" evidence="1">
    <location>
        <begin position="18"/>
        <end position="79"/>
    </location>
</feature>
<comment type="caution">
    <text evidence="2">The sequence shown here is derived from an EMBL/GenBank/DDBJ whole genome shotgun (WGS) entry which is preliminary data.</text>
</comment>
<dbReference type="Proteomes" id="UP000789901">
    <property type="component" value="Unassembled WGS sequence"/>
</dbReference>
<feature type="compositionally biased region" description="Polar residues" evidence="1">
    <location>
        <begin position="48"/>
        <end position="71"/>
    </location>
</feature>
<feature type="compositionally biased region" description="Polar residues" evidence="1">
    <location>
        <begin position="18"/>
        <end position="36"/>
    </location>
</feature>
<proteinExistence type="predicted"/>
<evidence type="ECO:0000313" key="3">
    <source>
        <dbReference type="Proteomes" id="UP000789901"/>
    </source>
</evidence>
<evidence type="ECO:0000256" key="1">
    <source>
        <dbReference type="SAM" id="MobiDB-lite"/>
    </source>
</evidence>
<sequence length="254" mass="29311">MTYQVILQKKVKATLLEETSATTPTEPLPTQTASTQNDEKLELPKISQGISIPKQKSQESLQQPDSTQVNEHTNEQNKDIVIDKKDDMTPITSNTKQHIMVTDATSNATIEVANKSIDLRDEELDATKWNYNTILQAFSSLATIAEFIQHKFYYTKILVITARRLQKYYFFYKIPSSWIDIKELEATKTKGAKPQLPKDKKTLLENIKIIDEALQIPITKYNMINSILEWLREKYEYDRIPAYLLELPNQPCPK</sequence>
<protein>
    <submittedName>
        <fullName evidence="2">30726_t:CDS:1</fullName>
    </submittedName>
</protein>
<evidence type="ECO:0000313" key="2">
    <source>
        <dbReference type="EMBL" id="CAG8762854.1"/>
    </source>
</evidence>
<organism evidence="2 3">
    <name type="scientific">Gigaspora margarita</name>
    <dbReference type="NCBI Taxonomy" id="4874"/>
    <lineage>
        <taxon>Eukaryota</taxon>
        <taxon>Fungi</taxon>
        <taxon>Fungi incertae sedis</taxon>
        <taxon>Mucoromycota</taxon>
        <taxon>Glomeromycotina</taxon>
        <taxon>Glomeromycetes</taxon>
        <taxon>Diversisporales</taxon>
        <taxon>Gigasporaceae</taxon>
        <taxon>Gigaspora</taxon>
    </lineage>
</organism>
<name>A0ABN7VE76_GIGMA</name>
<gene>
    <name evidence="2" type="ORF">GMARGA_LOCUS17679</name>
</gene>
<reference evidence="2 3" key="1">
    <citation type="submission" date="2021-06" db="EMBL/GenBank/DDBJ databases">
        <authorList>
            <person name="Kallberg Y."/>
            <person name="Tangrot J."/>
            <person name="Rosling A."/>
        </authorList>
    </citation>
    <scope>NUCLEOTIDE SEQUENCE [LARGE SCALE GENOMIC DNA]</scope>
    <source>
        <strain evidence="2 3">120-4 pot B 10/14</strain>
    </source>
</reference>
<keyword evidence="3" id="KW-1185">Reference proteome</keyword>
<accession>A0ABN7VE76</accession>